<dbReference type="Gramene" id="LPERR04G15400.1">
    <property type="protein sequence ID" value="LPERR04G15400.1"/>
    <property type="gene ID" value="LPERR04G15400"/>
</dbReference>
<proteinExistence type="inferred from homology"/>
<evidence type="ECO:0000313" key="11">
    <source>
        <dbReference type="EnsemblPlants" id="LPERR04G15400.1"/>
    </source>
</evidence>
<dbReference type="InterPro" id="IPR044861">
    <property type="entry name" value="IPNS-like_FE2OG_OXY"/>
</dbReference>
<evidence type="ECO:0000256" key="9">
    <source>
        <dbReference type="RuleBase" id="RU003682"/>
    </source>
</evidence>
<dbReference type="InterPro" id="IPR050231">
    <property type="entry name" value="Iron_ascorbate_oxido_reductase"/>
</dbReference>
<protein>
    <recommendedName>
        <fullName evidence="8">gibberellin 2beta-dioxygenase</fullName>
        <ecNumber evidence="8">1.14.11.13</ecNumber>
    </recommendedName>
</protein>
<dbReference type="GO" id="GO:0005737">
    <property type="term" value="C:cytoplasm"/>
    <property type="evidence" value="ECO:0007669"/>
    <property type="project" value="EnsemblPlants"/>
</dbReference>
<dbReference type="GO" id="GO:0045487">
    <property type="term" value="P:gibberellin catabolic process"/>
    <property type="evidence" value="ECO:0007669"/>
    <property type="project" value="EnsemblPlants"/>
</dbReference>
<dbReference type="Pfam" id="PF14226">
    <property type="entry name" value="DIOX_N"/>
    <property type="match status" value="1"/>
</dbReference>
<evidence type="ECO:0000256" key="3">
    <source>
        <dbReference type="ARBA" id="ARBA00022964"/>
    </source>
</evidence>
<dbReference type="AlphaFoldDB" id="A0A0D9W799"/>
<dbReference type="STRING" id="77586.A0A0D9W799"/>
<comment type="catalytic activity">
    <reaction evidence="6">
        <text>gibberellin A1 + 2-oxoglutarate + O2 = gibberellin A8 + succinate + CO2</text>
        <dbReference type="Rhea" id="RHEA:15005"/>
        <dbReference type="ChEBI" id="CHEBI:15379"/>
        <dbReference type="ChEBI" id="CHEBI:16526"/>
        <dbReference type="ChEBI" id="CHEBI:16810"/>
        <dbReference type="ChEBI" id="CHEBI:30031"/>
        <dbReference type="ChEBI" id="CHEBI:58524"/>
        <dbReference type="ChEBI" id="CHEBI:58594"/>
        <dbReference type="EC" id="1.14.11.13"/>
    </reaction>
</comment>
<dbReference type="Proteomes" id="UP000032180">
    <property type="component" value="Chromosome 4"/>
</dbReference>
<dbReference type="GO" id="GO:0046872">
    <property type="term" value="F:metal ion binding"/>
    <property type="evidence" value="ECO:0007669"/>
    <property type="project" value="UniProtKB-KW"/>
</dbReference>
<dbReference type="Pfam" id="PF03171">
    <property type="entry name" value="2OG-FeII_Oxy"/>
    <property type="match status" value="1"/>
</dbReference>
<keyword evidence="3" id="KW-0223">Dioxygenase</keyword>
<dbReference type="EnsemblPlants" id="LPERR04G15400.1">
    <property type="protein sequence ID" value="LPERR04G15400.1"/>
    <property type="gene ID" value="LPERR04G15400"/>
</dbReference>
<name>A0A0D9W799_9ORYZ</name>
<keyword evidence="2 9" id="KW-0479">Metal-binding</keyword>
<dbReference type="PRINTS" id="PR00682">
    <property type="entry name" value="IPNSYNTHASE"/>
</dbReference>
<evidence type="ECO:0000256" key="2">
    <source>
        <dbReference type="ARBA" id="ARBA00022723"/>
    </source>
</evidence>
<reference evidence="11 12" key="1">
    <citation type="submission" date="2012-08" db="EMBL/GenBank/DDBJ databases">
        <title>Oryza genome evolution.</title>
        <authorList>
            <person name="Wing R.A."/>
        </authorList>
    </citation>
    <scope>NUCLEOTIDE SEQUENCE</scope>
</reference>
<reference evidence="12" key="2">
    <citation type="submission" date="2013-12" db="EMBL/GenBank/DDBJ databases">
        <authorList>
            <person name="Yu Y."/>
            <person name="Lee S."/>
            <person name="de Baynast K."/>
            <person name="Wissotski M."/>
            <person name="Liu L."/>
            <person name="Talag J."/>
            <person name="Goicoechea J."/>
            <person name="Angelova A."/>
            <person name="Jetty R."/>
            <person name="Kudrna D."/>
            <person name="Golser W."/>
            <person name="Rivera L."/>
            <person name="Zhang J."/>
            <person name="Wing R."/>
        </authorList>
    </citation>
    <scope>NUCLEOTIDE SEQUENCE</scope>
</reference>
<dbReference type="HOGENOM" id="CLU_010119_15_1_1"/>
<comment type="similarity">
    <text evidence="7">Belongs to the iron/ascorbate-dependent oxidoreductase family. GA2OX subfamily.</text>
</comment>
<dbReference type="InterPro" id="IPR026992">
    <property type="entry name" value="DIOX_N"/>
</dbReference>
<evidence type="ECO:0000259" key="10">
    <source>
        <dbReference type="PROSITE" id="PS51471"/>
    </source>
</evidence>
<dbReference type="InterPro" id="IPR027443">
    <property type="entry name" value="IPNS-like_sf"/>
</dbReference>
<dbReference type="PANTHER" id="PTHR47990">
    <property type="entry name" value="2-OXOGLUTARATE (2OG) AND FE(II)-DEPENDENT OXYGENASE SUPERFAMILY PROTEIN-RELATED"/>
    <property type="match status" value="1"/>
</dbReference>
<organism evidence="11 12">
    <name type="scientific">Leersia perrieri</name>
    <dbReference type="NCBI Taxonomy" id="77586"/>
    <lineage>
        <taxon>Eukaryota</taxon>
        <taxon>Viridiplantae</taxon>
        <taxon>Streptophyta</taxon>
        <taxon>Embryophyta</taxon>
        <taxon>Tracheophyta</taxon>
        <taxon>Spermatophyta</taxon>
        <taxon>Magnoliopsida</taxon>
        <taxon>Liliopsida</taxon>
        <taxon>Poales</taxon>
        <taxon>Poaceae</taxon>
        <taxon>BOP clade</taxon>
        <taxon>Oryzoideae</taxon>
        <taxon>Oryzeae</taxon>
        <taxon>Oryzinae</taxon>
        <taxon>Leersia</taxon>
    </lineage>
</organism>
<dbReference type="InterPro" id="IPR005123">
    <property type="entry name" value="Oxoglu/Fe-dep_dioxygenase_dom"/>
</dbReference>
<dbReference type="SUPFAM" id="SSF51197">
    <property type="entry name" value="Clavaminate synthase-like"/>
    <property type="match status" value="1"/>
</dbReference>
<comment type="cofactor">
    <cofactor evidence="1">
        <name>L-ascorbate</name>
        <dbReference type="ChEBI" id="CHEBI:38290"/>
    </cofactor>
</comment>
<dbReference type="GO" id="GO:0005634">
    <property type="term" value="C:nucleus"/>
    <property type="evidence" value="ECO:0007669"/>
    <property type="project" value="EnsemblPlants"/>
</dbReference>
<evidence type="ECO:0000313" key="12">
    <source>
        <dbReference type="Proteomes" id="UP000032180"/>
    </source>
</evidence>
<feature type="domain" description="Fe2OG dioxygenase" evidence="10">
    <location>
        <begin position="233"/>
        <end position="334"/>
    </location>
</feature>
<accession>A0A0D9W799</accession>
<dbReference type="Gene3D" id="2.60.120.330">
    <property type="entry name" value="B-lactam Antibiotic, Isopenicillin N Synthase, Chain"/>
    <property type="match status" value="1"/>
</dbReference>
<evidence type="ECO:0000256" key="5">
    <source>
        <dbReference type="ARBA" id="ARBA00023004"/>
    </source>
</evidence>
<keyword evidence="4 9" id="KW-0560">Oxidoreductase</keyword>
<dbReference type="EC" id="1.14.11.13" evidence="8"/>
<dbReference type="GO" id="GO:0010336">
    <property type="term" value="P:gibberellic acid homeostasis"/>
    <property type="evidence" value="ECO:0007669"/>
    <property type="project" value="EnsemblPlants"/>
</dbReference>
<keyword evidence="12" id="KW-1185">Reference proteome</keyword>
<sequence length="384" mass="41750">MPAFTEIAVDPPLADSYRTLLRAGGGDCIAPAPSSEKIISGGSAPDVMERDLPTIDLKRLTSGSARERKACADAMARAASEWGFFQLTNHGVGRELMEEMRREQARLFRLPFETKEKAGLLNGSYRWGNPTATSLRHLSWSEAFHVPLATISQEDCDFGDLTSLSCLYMDDSTVAAALNGSCLACRGVMQEVAGAMSRVANTVAAVLAAKLTNTGHGGAGARAAAWSFPAGCDETTCFLRLNRYPACPFAADTFGLVPHTDSDFLTVLCQDQVGGLHLMKDSRWVAVRPRPDTLIVNIGDLFQAWSNNRYKSVEHKVVANAKTDRLSVAYFLCPSFDSFVGTCGEPSPYRAFTFGEYRKKVQEDVKTTGKKIGLPNFLKHSSVQ</sequence>
<dbReference type="FunFam" id="2.60.120.330:FF:000021">
    <property type="entry name" value="Gibberellin 2-beta-dioxygenase 8"/>
    <property type="match status" value="1"/>
</dbReference>
<dbReference type="eggNOG" id="KOG0143">
    <property type="taxonomic scope" value="Eukaryota"/>
</dbReference>
<reference evidence="11" key="3">
    <citation type="submission" date="2015-04" db="UniProtKB">
        <authorList>
            <consortium name="EnsemblPlants"/>
        </authorList>
    </citation>
    <scope>IDENTIFICATION</scope>
</reference>
<evidence type="ECO:0000256" key="7">
    <source>
        <dbReference type="ARBA" id="ARBA00061282"/>
    </source>
</evidence>
<evidence type="ECO:0000256" key="6">
    <source>
        <dbReference type="ARBA" id="ARBA00052204"/>
    </source>
</evidence>
<evidence type="ECO:0000256" key="1">
    <source>
        <dbReference type="ARBA" id="ARBA00001961"/>
    </source>
</evidence>
<dbReference type="GO" id="GO:0045543">
    <property type="term" value="F:gibberellin 2-beta-dioxygenase activity"/>
    <property type="evidence" value="ECO:0007669"/>
    <property type="project" value="UniProtKB-EC"/>
</dbReference>
<evidence type="ECO:0000256" key="4">
    <source>
        <dbReference type="ARBA" id="ARBA00023002"/>
    </source>
</evidence>
<evidence type="ECO:0000256" key="8">
    <source>
        <dbReference type="ARBA" id="ARBA00066708"/>
    </source>
</evidence>
<keyword evidence="5 9" id="KW-0408">Iron</keyword>
<dbReference type="PROSITE" id="PS51471">
    <property type="entry name" value="FE2OG_OXY"/>
    <property type="match status" value="1"/>
</dbReference>